<sequence>MNSSTTTREKRPAKNNAAAASAFNAEPSSADNTTTFLVVKGITSVKRAWSNGKGTRTVTTPTGAVWAARFTTALSCAASCAPCTTNTVSGDAWPTYSNGCKFVPASLLYVAKAQSTAASMSAGAPLPTARSCWYKRPSAGTDMTPWKRAKVRANSGPSNT</sequence>
<feature type="compositionally biased region" description="Low complexity" evidence="1">
    <location>
        <begin position="14"/>
        <end position="29"/>
    </location>
</feature>
<evidence type="ECO:0000256" key="1">
    <source>
        <dbReference type="SAM" id="MobiDB-lite"/>
    </source>
</evidence>
<dbReference type="HOGENOM" id="CLU_1651974_0_0_1"/>
<dbReference type="AlphaFoldDB" id="C4XWB4"/>
<gene>
    <name evidence="2" type="ORF">CLUG_00237</name>
</gene>
<dbReference type="Proteomes" id="UP000007703">
    <property type="component" value="Unassembled WGS sequence"/>
</dbReference>
<accession>C4XWB4</accession>
<dbReference type="EMBL" id="CH408076">
    <property type="protein sequence ID" value="EEQ36114.1"/>
    <property type="molecule type" value="Genomic_DNA"/>
</dbReference>
<feature type="region of interest" description="Disordered" evidence="1">
    <location>
        <begin position="1"/>
        <end position="29"/>
    </location>
</feature>
<organism evidence="2 3">
    <name type="scientific">Clavispora lusitaniae (strain ATCC 42720)</name>
    <name type="common">Yeast</name>
    <name type="synonym">Candida lusitaniae</name>
    <dbReference type="NCBI Taxonomy" id="306902"/>
    <lineage>
        <taxon>Eukaryota</taxon>
        <taxon>Fungi</taxon>
        <taxon>Dikarya</taxon>
        <taxon>Ascomycota</taxon>
        <taxon>Saccharomycotina</taxon>
        <taxon>Pichiomycetes</taxon>
        <taxon>Metschnikowiaceae</taxon>
        <taxon>Clavispora</taxon>
    </lineage>
</organism>
<proteinExistence type="predicted"/>
<reference evidence="2 3" key="1">
    <citation type="journal article" date="2009" name="Nature">
        <title>Evolution of pathogenicity and sexual reproduction in eight Candida genomes.</title>
        <authorList>
            <person name="Butler G."/>
            <person name="Rasmussen M.D."/>
            <person name="Lin M.F."/>
            <person name="Santos M.A."/>
            <person name="Sakthikumar S."/>
            <person name="Munro C.A."/>
            <person name="Rheinbay E."/>
            <person name="Grabherr M."/>
            <person name="Forche A."/>
            <person name="Reedy J.L."/>
            <person name="Agrafioti I."/>
            <person name="Arnaud M.B."/>
            <person name="Bates S."/>
            <person name="Brown A.J."/>
            <person name="Brunke S."/>
            <person name="Costanzo M.C."/>
            <person name="Fitzpatrick D.A."/>
            <person name="de Groot P.W."/>
            <person name="Harris D."/>
            <person name="Hoyer L.L."/>
            <person name="Hube B."/>
            <person name="Klis F.M."/>
            <person name="Kodira C."/>
            <person name="Lennard N."/>
            <person name="Logue M.E."/>
            <person name="Martin R."/>
            <person name="Neiman A.M."/>
            <person name="Nikolaou E."/>
            <person name="Quail M.A."/>
            <person name="Quinn J."/>
            <person name="Santos M.C."/>
            <person name="Schmitzberger F.F."/>
            <person name="Sherlock G."/>
            <person name="Shah P."/>
            <person name="Silverstein K.A."/>
            <person name="Skrzypek M.S."/>
            <person name="Soll D."/>
            <person name="Staggs R."/>
            <person name="Stansfield I."/>
            <person name="Stumpf M.P."/>
            <person name="Sudbery P.E."/>
            <person name="Srikantha T."/>
            <person name="Zeng Q."/>
            <person name="Berman J."/>
            <person name="Berriman M."/>
            <person name="Heitman J."/>
            <person name="Gow N.A."/>
            <person name="Lorenz M.C."/>
            <person name="Birren B.W."/>
            <person name="Kellis M."/>
            <person name="Cuomo C.A."/>
        </authorList>
    </citation>
    <scope>NUCLEOTIDE SEQUENCE [LARGE SCALE GENOMIC DNA]</scope>
    <source>
        <strain evidence="2 3">ATCC 42720</strain>
    </source>
</reference>
<evidence type="ECO:0000313" key="2">
    <source>
        <dbReference type="EMBL" id="EEQ36114.1"/>
    </source>
</evidence>
<protein>
    <submittedName>
        <fullName evidence="2">Uncharacterized protein</fullName>
    </submittedName>
</protein>
<dbReference type="KEGG" id="clu:CLUG_00237"/>
<dbReference type="InParanoid" id="C4XWB4"/>
<evidence type="ECO:0000313" key="3">
    <source>
        <dbReference type="Proteomes" id="UP000007703"/>
    </source>
</evidence>
<dbReference type="VEuPathDB" id="FungiDB:CLUG_00237"/>
<name>C4XWB4_CLAL4</name>